<dbReference type="GO" id="GO:0016740">
    <property type="term" value="F:transferase activity"/>
    <property type="evidence" value="ECO:0007669"/>
    <property type="project" value="UniProtKB-KW"/>
</dbReference>
<evidence type="ECO:0000313" key="2">
    <source>
        <dbReference type="EMBL" id="KKM76631.1"/>
    </source>
</evidence>
<dbReference type="PANTHER" id="PTHR48228">
    <property type="entry name" value="SUCCINYL-COA--D-CITRAMALATE COA-TRANSFERASE"/>
    <property type="match status" value="1"/>
</dbReference>
<dbReference type="InterPro" id="IPR023606">
    <property type="entry name" value="CoA-Trfase_III_dom_1_sf"/>
</dbReference>
<sequence length="143" mass="15540">MSKLPLEGIVVLDFATLIAAPVIGSFLADFGAEVIKVERPKIGDPRRGTNVIGKNKSASWLIGGRNKKTITLDLHKKKGQEIAKKLCAKADVFLANFRPGVLEKWNLGAEILHTVNPDLIIGLMSGYGQTGPYKRKGGFDRTI</sequence>
<evidence type="ECO:0008006" key="3">
    <source>
        <dbReference type="Google" id="ProtNLM"/>
    </source>
</evidence>
<dbReference type="InterPro" id="IPR050509">
    <property type="entry name" value="CoA-transferase_III"/>
</dbReference>
<protein>
    <recommendedName>
        <fullName evidence="3">Formyl-CoA transferase</fullName>
    </recommendedName>
</protein>
<reference evidence="2" key="1">
    <citation type="journal article" date="2015" name="Nature">
        <title>Complex archaea that bridge the gap between prokaryotes and eukaryotes.</title>
        <authorList>
            <person name="Spang A."/>
            <person name="Saw J.H."/>
            <person name="Jorgensen S.L."/>
            <person name="Zaremba-Niedzwiedzka K."/>
            <person name="Martijn J."/>
            <person name="Lind A.E."/>
            <person name="van Eijk R."/>
            <person name="Schleper C."/>
            <person name="Guy L."/>
            <person name="Ettema T.J."/>
        </authorList>
    </citation>
    <scope>NUCLEOTIDE SEQUENCE</scope>
</reference>
<dbReference type="Pfam" id="PF02515">
    <property type="entry name" value="CoA_transf_3"/>
    <property type="match status" value="1"/>
</dbReference>
<dbReference type="EMBL" id="LAZR01008776">
    <property type="protein sequence ID" value="KKM76631.1"/>
    <property type="molecule type" value="Genomic_DNA"/>
</dbReference>
<gene>
    <name evidence="2" type="ORF">LCGC14_1378250</name>
</gene>
<evidence type="ECO:0000256" key="1">
    <source>
        <dbReference type="ARBA" id="ARBA00022679"/>
    </source>
</evidence>
<keyword evidence="1" id="KW-0808">Transferase</keyword>
<organism evidence="2">
    <name type="scientific">marine sediment metagenome</name>
    <dbReference type="NCBI Taxonomy" id="412755"/>
    <lineage>
        <taxon>unclassified sequences</taxon>
        <taxon>metagenomes</taxon>
        <taxon>ecological metagenomes</taxon>
    </lineage>
</organism>
<dbReference type="AlphaFoldDB" id="A0A0F9KPC7"/>
<proteinExistence type="predicted"/>
<comment type="caution">
    <text evidence="2">The sequence shown here is derived from an EMBL/GenBank/DDBJ whole genome shotgun (WGS) entry which is preliminary data.</text>
</comment>
<dbReference type="Gene3D" id="3.40.50.10540">
    <property type="entry name" value="Crotonobetainyl-coa:carnitine coa-transferase, domain 1"/>
    <property type="match status" value="1"/>
</dbReference>
<name>A0A0F9KPC7_9ZZZZ</name>
<dbReference type="SUPFAM" id="SSF89796">
    <property type="entry name" value="CoA-transferase family III (CaiB/BaiF)"/>
    <property type="match status" value="1"/>
</dbReference>
<dbReference type="InterPro" id="IPR003673">
    <property type="entry name" value="CoA-Trfase_fam_III"/>
</dbReference>
<feature type="non-terminal residue" evidence="2">
    <location>
        <position position="143"/>
    </location>
</feature>
<accession>A0A0F9KPC7</accession>
<dbReference type="PANTHER" id="PTHR48228:SF6">
    <property type="entry name" value="L-CARNITINE COA-TRANSFERASE"/>
    <property type="match status" value="1"/>
</dbReference>